<dbReference type="InterPro" id="IPR002545">
    <property type="entry name" value="CheW-lke_dom"/>
</dbReference>
<evidence type="ECO:0000259" key="1">
    <source>
        <dbReference type="PROSITE" id="PS50851"/>
    </source>
</evidence>
<feature type="domain" description="CheW-like" evidence="1">
    <location>
        <begin position="2"/>
        <end position="141"/>
    </location>
</feature>
<dbReference type="PANTHER" id="PTHR22617:SF23">
    <property type="entry name" value="CHEMOTAXIS PROTEIN CHEW"/>
    <property type="match status" value="1"/>
</dbReference>
<dbReference type="InterPro" id="IPR039315">
    <property type="entry name" value="CheW"/>
</dbReference>
<comment type="caution">
    <text evidence="2">The sequence shown here is derived from an EMBL/GenBank/DDBJ whole genome shotgun (WGS) entry which is preliminary data.</text>
</comment>
<dbReference type="GO" id="GO:0007165">
    <property type="term" value="P:signal transduction"/>
    <property type="evidence" value="ECO:0007669"/>
    <property type="project" value="InterPro"/>
</dbReference>
<dbReference type="PANTHER" id="PTHR22617">
    <property type="entry name" value="CHEMOTAXIS SENSOR HISTIDINE KINASE-RELATED"/>
    <property type="match status" value="1"/>
</dbReference>
<gene>
    <name evidence="2" type="ORF">FOY91_16405</name>
</gene>
<keyword evidence="3" id="KW-1185">Reference proteome</keyword>
<dbReference type="GO" id="GO:0005829">
    <property type="term" value="C:cytosol"/>
    <property type="evidence" value="ECO:0007669"/>
    <property type="project" value="TreeGrafter"/>
</dbReference>
<reference evidence="2 3" key="1">
    <citation type="submission" date="2019-07" db="EMBL/GenBank/DDBJ databases">
        <title>Sphingomonas solaris sp. nov., isolated from a solar panel from Boston, Massachusetts.</title>
        <authorList>
            <person name="Tanner K."/>
            <person name="Pascual J."/>
            <person name="Mancuso C."/>
            <person name="Pereto J."/>
            <person name="Khalil A."/>
            <person name="Vilanova C."/>
        </authorList>
    </citation>
    <scope>NUCLEOTIDE SEQUENCE [LARGE SCALE GENOMIC DNA]</scope>
    <source>
        <strain evidence="2 3">R4DWN</strain>
    </source>
</reference>
<dbReference type="GO" id="GO:0006935">
    <property type="term" value="P:chemotaxis"/>
    <property type="evidence" value="ECO:0007669"/>
    <property type="project" value="InterPro"/>
</dbReference>
<dbReference type="OrthoDB" id="7390823at2"/>
<dbReference type="PROSITE" id="PS50851">
    <property type="entry name" value="CHEW"/>
    <property type="match status" value="1"/>
</dbReference>
<evidence type="ECO:0000313" key="2">
    <source>
        <dbReference type="EMBL" id="TVV71612.1"/>
    </source>
</evidence>
<dbReference type="Gene3D" id="2.40.50.180">
    <property type="entry name" value="CheA-289, Domain 4"/>
    <property type="match status" value="1"/>
</dbReference>
<dbReference type="Gene3D" id="2.30.30.40">
    <property type="entry name" value="SH3 Domains"/>
    <property type="match status" value="1"/>
</dbReference>
<dbReference type="EMBL" id="VNIM01000083">
    <property type="protein sequence ID" value="TVV71612.1"/>
    <property type="molecule type" value="Genomic_DNA"/>
</dbReference>
<dbReference type="Proteomes" id="UP000318681">
    <property type="component" value="Unassembled WGS sequence"/>
</dbReference>
<dbReference type="Pfam" id="PF01584">
    <property type="entry name" value="CheW"/>
    <property type="match status" value="1"/>
</dbReference>
<evidence type="ECO:0000313" key="3">
    <source>
        <dbReference type="Proteomes" id="UP000318681"/>
    </source>
</evidence>
<sequence length="142" mass="14444">MTALHLIVRIAGQQVALPAGPVDSVIRIDTISPVPCVPSHIAGLVALRSRVLTIVDCLDSLGLGRSLRTGVQCAVAVTIDGHRYGLLVDAVLDVVTIAEAPRPVDLALSPGWARAACGLVEHDGAALLLLDPAALVAGPAAA</sequence>
<protein>
    <submittedName>
        <fullName evidence="2">Chemotaxis protein CheW</fullName>
    </submittedName>
</protein>
<organism evidence="2 3">
    <name type="scientific">Alterirhizorhabdus solaris</name>
    <dbReference type="NCBI Taxonomy" id="2529389"/>
    <lineage>
        <taxon>Bacteria</taxon>
        <taxon>Pseudomonadati</taxon>
        <taxon>Pseudomonadota</taxon>
        <taxon>Alphaproteobacteria</taxon>
        <taxon>Sphingomonadales</taxon>
        <taxon>Rhizorhabdaceae</taxon>
        <taxon>Alterirhizorhabdus</taxon>
    </lineage>
</organism>
<proteinExistence type="predicted"/>
<dbReference type="SUPFAM" id="SSF50341">
    <property type="entry name" value="CheW-like"/>
    <property type="match status" value="1"/>
</dbReference>
<name>A0A558QX15_9SPHN</name>
<dbReference type="SMART" id="SM00260">
    <property type="entry name" value="CheW"/>
    <property type="match status" value="1"/>
</dbReference>
<dbReference type="AlphaFoldDB" id="A0A558QX15"/>
<dbReference type="InterPro" id="IPR036061">
    <property type="entry name" value="CheW-like_dom_sf"/>
</dbReference>
<accession>A0A558QX15</accession>